<dbReference type="InterPro" id="IPR016032">
    <property type="entry name" value="Sig_transdc_resp-reg_C-effctor"/>
</dbReference>
<evidence type="ECO:0000313" key="3">
    <source>
        <dbReference type="EMBL" id="STX30371.1"/>
    </source>
</evidence>
<reference evidence="2 4" key="1">
    <citation type="submission" date="2015-11" db="EMBL/GenBank/DDBJ databases">
        <title>Genomic analysis of 38 Legionella species identifies large and diverse effector repertoires.</title>
        <authorList>
            <person name="Burstein D."/>
            <person name="Amaro F."/>
            <person name="Zusman T."/>
            <person name="Lifshitz Z."/>
            <person name="Cohen O."/>
            <person name="Gilbert J.A."/>
            <person name="Pupko T."/>
            <person name="Shuman H.A."/>
            <person name="Segal G."/>
        </authorList>
    </citation>
    <scope>NUCLEOTIDE SEQUENCE [LARGE SCALE GENOMIC DNA]</scope>
    <source>
        <strain evidence="2 4">CDC#1407-AL-14</strain>
    </source>
</reference>
<dbReference type="Pfam" id="PF00196">
    <property type="entry name" value="GerE"/>
    <property type="match status" value="1"/>
</dbReference>
<keyword evidence="4" id="KW-1185">Reference proteome</keyword>
<dbReference type="STRING" id="28083.Lbir_1804"/>
<evidence type="ECO:0000313" key="4">
    <source>
        <dbReference type="Proteomes" id="UP000054735"/>
    </source>
</evidence>
<reference evidence="3 5" key="2">
    <citation type="submission" date="2018-06" db="EMBL/GenBank/DDBJ databases">
        <authorList>
            <consortium name="Pathogen Informatics"/>
            <person name="Doyle S."/>
        </authorList>
    </citation>
    <scope>NUCLEOTIDE SEQUENCE [LARGE SCALE GENOMIC DNA]</scope>
    <source>
        <strain evidence="3 5">NCTC12437</strain>
    </source>
</reference>
<dbReference type="AlphaFoldDB" id="A0A378I6V5"/>
<evidence type="ECO:0000313" key="5">
    <source>
        <dbReference type="Proteomes" id="UP000255066"/>
    </source>
</evidence>
<accession>A0A378I6V5</accession>
<dbReference type="InterPro" id="IPR036388">
    <property type="entry name" value="WH-like_DNA-bd_sf"/>
</dbReference>
<dbReference type="Gene3D" id="1.10.10.10">
    <property type="entry name" value="Winged helix-like DNA-binding domain superfamily/Winged helix DNA-binding domain"/>
    <property type="match status" value="1"/>
</dbReference>
<gene>
    <name evidence="2" type="ORF">Lbir_1804</name>
    <name evidence="3" type="ORF">NCTC12437_00124</name>
</gene>
<dbReference type="SMART" id="SM00421">
    <property type="entry name" value="HTH_LUXR"/>
    <property type="match status" value="1"/>
</dbReference>
<organism evidence="3 5">
    <name type="scientific">Legionella birminghamensis</name>
    <dbReference type="NCBI Taxonomy" id="28083"/>
    <lineage>
        <taxon>Bacteria</taxon>
        <taxon>Pseudomonadati</taxon>
        <taxon>Pseudomonadota</taxon>
        <taxon>Gammaproteobacteria</taxon>
        <taxon>Legionellales</taxon>
        <taxon>Legionellaceae</taxon>
        <taxon>Legionella</taxon>
    </lineage>
</organism>
<dbReference type="GO" id="GO:0003677">
    <property type="term" value="F:DNA binding"/>
    <property type="evidence" value="ECO:0007669"/>
    <property type="project" value="InterPro"/>
</dbReference>
<dbReference type="GO" id="GO:0006355">
    <property type="term" value="P:regulation of DNA-templated transcription"/>
    <property type="evidence" value="ECO:0007669"/>
    <property type="project" value="InterPro"/>
</dbReference>
<name>A0A378I6V5_9GAMM</name>
<dbReference type="PRINTS" id="PR00038">
    <property type="entry name" value="HTHLUXR"/>
</dbReference>
<dbReference type="Proteomes" id="UP000255066">
    <property type="component" value="Unassembled WGS sequence"/>
</dbReference>
<dbReference type="CDD" id="cd06170">
    <property type="entry name" value="LuxR_C_like"/>
    <property type="match status" value="1"/>
</dbReference>
<proteinExistence type="predicted"/>
<dbReference type="PROSITE" id="PS50043">
    <property type="entry name" value="HTH_LUXR_2"/>
    <property type="match status" value="1"/>
</dbReference>
<sequence>MQSYQGLIIFCKQRAILNLSECSRVQMNCYKHMKMYTSYLKGCYQHIFDRTVISDWGYLYFDLQGRYLQIISDSRLMDVFLDNEFYAEQIVDNLSHDYGHYYSCDVLHDNLLPRPIQETLVDNKYGYFFDIANHQSDYTEIYTFAARCSPLQASNFTLNNLEMLKLISEDLGKRCRKLLTRENTMILPADFIVRMNELSALHKDSKMACLKDVVLGNNQAKRLQSMVNDEAFDFNLLPFNFISNKDLTQKEREMIYLYYFGFNFQRIADILDISKRTVDKHFENIKRKLDCESTGHIIPHLLRTNRAINDFIRGIRNF</sequence>
<evidence type="ECO:0000259" key="1">
    <source>
        <dbReference type="PROSITE" id="PS50043"/>
    </source>
</evidence>
<evidence type="ECO:0000313" key="2">
    <source>
        <dbReference type="EMBL" id="KTC70221.1"/>
    </source>
</evidence>
<dbReference type="EMBL" id="UGNW01000001">
    <property type="protein sequence ID" value="STX30371.1"/>
    <property type="molecule type" value="Genomic_DNA"/>
</dbReference>
<dbReference type="Proteomes" id="UP000054735">
    <property type="component" value="Unassembled WGS sequence"/>
</dbReference>
<feature type="domain" description="HTH luxR-type" evidence="1">
    <location>
        <begin position="240"/>
        <end position="305"/>
    </location>
</feature>
<dbReference type="EMBL" id="LNXT01000025">
    <property type="protein sequence ID" value="KTC70221.1"/>
    <property type="molecule type" value="Genomic_DNA"/>
</dbReference>
<protein>
    <submittedName>
        <fullName evidence="3">LuxR family transcriptional regulator</fullName>
    </submittedName>
</protein>
<dbReference type="SUPFAM" id="SSF46894">
    <property type="entry name" value="C-terminal effector domain of the bipartite response regulators"/>
    <property type="match status" value="1"/>
</dbReference>
<dbReference type="InterPro" id="IPR000792">
    <property type="entry name" value="Tscrpt_reg_LuxR_C"/>
</dbReference>